<reference evidence="2" key="1">
    <citation type="journal article" date="2022" name="bioRxiv">
        <title>Sequencing and chromosome-scale assembly of the giantPleurodeles waltlgenome.</title>
        <authorList>
            <person name="Brown T."/>
            <person name="Elewa A."/>
            <person name="Iarovenko S."/>
            <person name="Subramanian E."/>
            <person name="Araus A.J."/>
            <person name="Petzold A."/>
            <person name="Susuki M."/>
            <person name="Suzuki K.-i.T."/>
            <person name="Hayashi T."/>
            <person name="Toyoda A."/>
            <person name="Oliveira C."/>
            <person name="Osipova E."/>
            <person name="Leigh N.D."/>
            <person name="Simon A."/>
            <person name="Yun M.H."/>
        </authorList>
    </citation>
    <scope>NUCLEOTIDE SEQUENCE</scope>
    <source>
        <strain evidence="2">20211129_DDA</strain>
        <tissue evidence="2">Liver</tissue>
    </source>
</reference>
<dbReference type="Proteomes" id="UP001066276">
    <property type="component" value="Chromosome 11"/>
</dbReference>
<evidence type="ECO:0000313" key="3">
    <source>
        <dbReference type="Proteomes" id="UP001066276"/>
    </source>
</evidence>
<feature type="region of interest" description="Disordered" evidence="1">
    <location>
        <begin position="91"/>
        <end position="136"/>
    </location>
</feature>
<comment type="caution">
    <text evidence="2">The sequence shown here is derived from an EMBL/GenBank/DDBJ whole genome shotgun (WGS) entry which is preliminary data.</text>
</comment>
<dbReference type="EMBL" id="JANPWB010000015">
    <property type="protein sequence ID" value="KAJ1092297.1"/>
    <property type="molecule type" value="Genomic_DNA"/>
</dbReference>
<proteinExistence type="predicted"/>
<gene>
    <name evidence="2" type="ORF">NDU88_005408</name>
</gene>
<sequence>MRRSSGAFFPSAGQSRHPGPVGTLRRSEAQGEDGVTGTAHSLDAAPLGRVAICCFYARGEEVPFLTGLLRVSPVGGPAAFRPPRAAPAALAVPLWPRSLPRSSASRRGPHDRGTARGPRPPEERLQPKELRCAVRV</sequence>
<organism evidence="2 3">
    <name type="scientific">Pleurodeles waltl</name>
    <name type="common">Iberian ribbed newt</name>
    <dbReference type="NCBI Taxonomy" id="8319"/>
    <lineage>
        <taxon>Eukaryota</taxon>
        <taxon>Metazoa</taxon>
        <taxon>Chordata</taxon>
        <taxon>Craniata</taxon>
        <taxon>Vertebrata</taxon>
        <taxon>Euteleostomi</taxon>
        <taxon>Amphibia</taxon>
        <taxon>Batrachia</taxon>
        <taxon>Caudata</taxon>
        <taxon>Salamandroidea</taxon>
        <taxon>Salamandridae</taxon>
        <taxon>Pleurodelinae</taxon>
        <taxon>Pleurodeles</taxon>
    </lineage>
</organism>
<feature type="compositionally biased region" description="Low complexity" evidence="1">
    <location>
        <begin position="91"/>
        <end position="106"/>
    </location>
</feature>
<protein>
    <submittedName>
        <fullName evidence="2">Uncharacterized protein</fullName>
    </submittedName>
</protein>
<evidence type="ECO:0000256" key="1">
    <source>
        <dbReference type="SAM" id="MobiDB-lite"/>
    </source>
</evidence>
<accession>A0AAV7LPH2</accession>
<feature type="region of interest" description="Disordered" evidence="1">
    <location>
        <begin position="1"/>
        <end position="41"/>
    </location>
</feature>
<keyword evidence="3" id="KW-1185">Reference proteome</keyword>
<dbReference type="AlphaFoldDB" id="A0AAV7LPH2"/>
<evidence type="ECO:0000313" key="2">
    <source>
        <dbReference type="EMBL" id="KAJ1092297.1"/>
    </source>
</evidence>
<feature type="compositionally biased region" description="Basic and acidic residues" evidence="1">
    <location>
        <begin position="108"/>
        <end position="136"/>
    </location>
</feature>
<name>A0AAV7LPH2_PLEWA</name>